<dbReference type="GO" id="GO:0006302">
    <property type="term" value="P:double-strand break repair"/>
    <property type="evidence" value="ECO:0007669"/>
    <property type="project" value="TreeGrafter"/>
</dbReference>
<dbReference type="GO" id="GO:0000731">
    <property type="term" value="P:DNA synthesis involved in DNA repair"/>
    <property type="evidence" value="ECO:0007669"/>
    <property type="project" value="TreeGrafter"/>
</dbReference>
<keyword evidence="5" id="KW-0235">DNA replication</keyword>
<evidence type="ECO:0000259" key="9">
    <source>
        <dbReference type="PROSITE" id="PS50897"/>
    </source>
</evidence>
<keyword evidence="4" id="KW-0963">Cytoplasm</keyword>
<keyword evidence="7" id="KW-0067">ATP-binding</keyword>
<dbReference type="InterPro" id="IPR001238">
    <property type="entry name" value="DNA-binding_RecF"/>
</dbReference>
<dbReference type="GO" id="GO:0006260">
    <property type="term" value="P:DNA replication"/>
    <property type="evidence" value="ECO:0007669"/>
    <property type="project" value="UniProtKB-KW"/>
</dbReference>
<evidence type="ECO:0000256" key="8">
    <source>
        <dbReference type="ARBA" id="ARBA00023125"/>
    </source>
</evidence>
<dbReference type="InterPro" id="IPR042174">
    <property type="entry name" value="RecF_2"/>
</dbReference>
<proteinExistence type="inferred from homology"/>
<evidence type="ECO:0000256" key="5">
    <source>
        <dbReference type="ARBA" id="ARBA00022705"/>
    </source>
</evidence>
<dbReference type="AlphaFoldDB" id="A0A160TD39"/>
<evidence type="ECO:0000256" key="1">
    <source>
        <dbReference type="ARBA" id="ARBA00004496"/>
    </source>
</evidence>
<accession>A0A160TD39</accession>
<evidence type="ECO:0000313" key="10">
    <source>
        <dbReference type="EMBL" id="CUS41558.1"/>
    </source>
</evidence>
<keyword evidence="8" id="KW-0238">DNA-binding</keyword>
<dbReference type="NCBIfam" id="TIGR00611">
    <property type="entry name" value="recf"/>
    <property type="match status" value="1"/>
</dbReference>
<keyword evidence="6" id="KW-0547">Nucleotide-binding</keyword>
<dbReference type="GO" id="GO:0005524">
    <property type="term" value="F:ATP binding"/>
    <property type="evidence" value="ECO:0007669"/>
    <property type="project" value="UniProtKB-KW"/>
</dbReference>
<dbReference type="PROSITE" id="PS00618">
    <property type="entry name" value="RECF_2"/>
    <property type="match status" value="1"/>
</dbReference>
<feature type="domain" description="CTLH" evidence="9">
    <location>
        <begin position="300"/>
        <end position="339"/>
    </location>
</feature>
<sequence>MPIRQLQISGVRNLQPLTITPHSGVNFIYGENGSGKTSILEAIAVMAAGKSFRTSQLKHVMSHDADRMELRMSVEDLHRGECELDSLRLKGGDHLLKQNGSVLTSQAEAAHWLPVQIIEPNTFKLLAGSPEERRQFIDWGVFHVEHGFMDQWKTFRKQLKQRNAVLKQKESEWLSVWNAGFVESALTIDKHRRDYLKRFKPEFERILTALDPDVDVTLAYFPGWDKDSELSDVLTRQQERDLALGYTQSGPHRAELRIKCDKQPAAEILSRGQQKTVVAALKIAQGSLFQQESDRRTIYLVDDLASELDEKHRFALCKLLEDLKCQVFITSIDKDKLTDVWQPVASKVFHVEHGRLTEEA</sequence>
<dbReference type="PANTHER" id="PTHR32182:SF0">
    <property type="entry name" value="DNA REPLICATION AND REPAIR PROTEIN RECF"/>
    <property type="match status" value="1"/>
</dbReference>
<gene>
    <name evidence="10" type="ORF">MGWOODY_Tha2548</name>
</gene>
<evidence type="ECO:0000256" key="6">
    <source>
        <dbReference type="ARBA" id="ARBA00022741"/>
    </source>
</evidence>
<protein>
    <recommendedName>
        <fullName evidence="3">DNA replication and repair protein RecF</fullName>
    </recommendedName>
</protein>
<dbReference type="PANTHER" id="PTHR32182">
    <property type="entry name" value="DNA REPLICATION AND REPAIR PROTEIN RECF"/>
    <property type="match status" value="1"/>
</dbReference>
<dbReference type="PROSITE" id="PS00617">
    <property type="entry name" value="RECF_1"/>
    <property type="match status" value="1"/>
</dbReference>
<evidence type="ECO:0000256" key="2">
    <source>
        <dbReference type="ARBA" id="ARBA00008016"/>
    </source>
</evidence>
<dbReference type="SUPFAM" id="SSF52540">
    <property type="entry name" value="P-loop containing nucleoside triphosphate hydrolases"/>
    <property type="match status" value="1"/>
</dbReference>
<dbReference type="GO" id="GO:0003697">
    <property type="term" value="F:single-stranded DNA binding"/>
    <property type="evidence" value="ECO:0007669"/>
    <property type="project" value="InterPro"/>
</dbReference>
<name>A0A160TD39_9ZZZZ</name>
<dbReference type="HAMAP" id="MF_00365">
    <property type="entry name" value="RecF"/>
    <property type="match status" value="1"/>
</dbReference>
<dbReference type="Pfam" id="PF02463">
    <property type="entry name" value="SMC_N"/>
    <property type="match status" value="1"/>
</dbReference>
<dbReference type="GO" id="GO:0005737">
    <property type="term" value="C:cytoplasm"/>
    <property type="evidence" value="ECO:0007669"/>
    <property type="project" value="UniProtKB-SubCell"/>
</dbReference>
<dbReference type="InterPro" id="IPR027417">
    <property type="entry name" value="P-loop_NTPase"/>
</dbReference>
<reference evidence="10" key="1">
    <citation type="submission" date="2015-10" db="EMBL/GenBank/DDBJ databases">
        <authorList>
            <person name="Gilbert D.G."/>
        </authorList>
    </citation>
    <scope>NUCLEOTIDE SEQUENCE</scope>
</reference>
<dbReference type="Gene3D" id="1.20.1050.90">
    <property type="entry name" value="RecF/RecN/SMC, N-terminal domain"/>
    <property type="match status" value="1"/>
</dbReference>
<evidence type="ECO:0000256" key="3">
    <source>
        <dbReference type="ARBA" id="ARBA00020170"/>
    </source>
</evidence>
<organism evidence="10">
    <name type="scientific">hydrothermal vent metagenome</name>
    <dbReference type="NCBI Taxonomy" id="652676"/>
    <lineage>
        <taxon>unclassified sequences</taxon>
        <taxon>metagenomes</taxon>
        <taxon>ecological metagenomes</taxon>
    </lineage>
</organism>
<comment type="similarity">
    <text evidence="2">Belongs to the RecF family.</text>
</comment>
<dbReference type="InterPro" id="IPR006595">
    <property type="entry name" value="CTLH_C"/>
</dbReference>
<comment type="subcellular location">
    <subcellularLocation>
        <location evidence="1">Cytoplasm</location>
    </subcellularLocation>
</comment>
<evidence type="ECO:0000256" key="7">
    <source>
        <dbReference type="ARBA" id="ARBA00022840"/>
    </source>
</evidence>
<dbReference type="InterPro" id="IPR018078">
    <property type="entry name" value="DNA-binding_RecF_CS"/>
</dbReference>
<evidence type="ECO:0000256" key="4">
    <source>
        <dbReference type="ARBA" id="ARBA00022490"/>
    </source>
</evidence>
<dbReference type="EMBL" id="CZQC01000046">
    <property type="protein sequence ID" value="CUS41558.1"/>
    <property type="molecule type" value="Genomic_DNA"/>
</dbReference>
<dbReference type="PROSITE" id="PS50897">
    <property type="entry name" value="CTLH"/>
    <property type="match status" value="1"/>
</dbReference>
<dbReference type="InterPro" id="IPR003395">
    <property type="entry name" value="RecF/RecN/SMC_N"/>
</dbReference>
<dbReference type="Gene3D" id="3.40.50.300">
    <property type="entry name" value="P-loop containing nucleotide triphosphate hydrolases"/>
    <property type="match status" value="1"/>
</dbReference>